<gene>
    <name evidence="9" type="ORF">MHEL_48080</name>
</gene>
<evidence type="ECO:0000256" key="1">
    <source>
        <dbReference type="ARBA" id="ARBA00004651"/>
    </source>
</evidence>
<evidence type="ECO:0000256" key="3">
    <source>
        <dbReference type="ARBA" id="ARBA00022475"/>
    </source>
</evidence>
<comment type="subcellular location">
    <subcellularLocation>
        <location evidence="1 7">Cell membrane</location>
        <topology evidence="1 7">Multi-pass membrane protein</topology>
    </subcellularLocation>
</comment>
<dbReference type="PROSITE" id="PS50928">
    <property type="entry name" value="ABC_TM1"/>
    <property type="match status" value="1"/>
</dbReference>
<dbReference type="KEGG" id="mhev:MHEL_48080"/>
<feature type="transmembrane region" description="Helical" evidence="7">
    <location>
        <begin position="87"/>
        <end position="108"/>
    </location>
</feature>
<dbReference type="InterPro" id="IPR035906">
    <property type="entry name" value="MetI-like_sf"/>
</dbReference>
<evidence type="ECO:0000256" key="2">
    <source>
        <dbReference type="ARBA" id="ARBA00022448"/>
    </source>
</evidence>
<dbReference type="Gene3D" id="1.10.3720.10">
    <property type="entry name" value="MetI-like"/>
    <property type="match status" value="1"/>
</dbReference>
<sequence length="306" mass="32857">MRDTLTGTDEAAAVGARARDRTDGASITFLGPLLAVLALATLFPLCYAIYLSLFNWNWGSRFSFVGLANYFTVLTSSEYWASLARTGVFTVLAVGSELVLGLVLALAVERAGRNIPWLRTIFIAPLMVSGIVVSMIWKAMLDPTLGVVPWLAARIGIDGVNLLGDSNLALPALAMIDAWWQTGFVFVILQAGLQALPAEPFEAAALDGANYLQRFRYLTLPMITPLLLVVAGIRSIDCLKVFALAFGTTNGGPGQATEFTQMLAYRTAFRAHEMSMGMTMMVVFALLIGAAVVIVLGVRGLRGSRA</sequence>
<name>A0A7I7TDY4_9MYCO</name>
<evidence type="ECO:0000256" key="4">
    <source>
        <dbReference type="ARBA" id="ARBA00022692"/>
    </source>
</evidence>
<organism evidence="9 10">
    <name type="scientific">Mycolicibacterium helvum</name>
    <dbReference type="NCBI Taxonomy" id="1534349"/>
    <lineage>
        <taxon>Bacteria</taxon>
        <taxon>Bacillati</taxon>
        <taxon>Actinomycetota</taxon>
        <taxon>Actinomycetes</taxon>
        <taxon>Mycobacteriales</taxon>
        <taxon>Mycobacteriaceae</taxon>
        <taxon>Mycolicibacterium</taxon>
    </lineage>
</organism>
<dbReference type="SUPFAM" id="SSF161098">
    <property type="entry name" value="MetI-like"/>
    <property type="match status" value="1"/>
</dbReference>
<keyword evidence="5 7" id="KW-1133">Transmembrane helix</keyword>
<dbReference type="GO" id="GO:0005886">
    <property type="term" value="C:plasma membrane"/>
    <property type="evidence" value="ECO:0007669"/>
    <property type="project" value="UniProtKB-SubCell"/>
</dbReference>
<reference evidence="9 10" key="1">
    <citation type="journal article" date="2019" name="Emerg. Microbes Infect.">
        <title>Comprehensive subspecies identification of 175 nontuberculous mycobacteria species based on 7547 genomic profiles.</title>
        <authorList>
            <person name="Matsumoto Y."/>
            <person name="Kinjo T."/>
            <person name="Motooka D."/>
            <person name="Nabeya D."/>
            <person name="Jung N."/>
            <person name="Uechi K."/>
            <person name="Horii T."/>
            <person name="Iida T."/>
            <person name="Fujita J."/>
            <person name="Nakamura S."/>
        </authorList>
    </citation>
    <scope>NUCLEOTIDE SEQUENCE [LARGE SCALE GENOMIC DNA]</scope>
    <source>
        <strain evidence="9 10">JCM 30396</strain>
    </source>
</reference>
<keyword evidence="2 7" id="KW-0813">Transport</keyword>
<dbReference type="PANTHER" id="PTHR30193:SF37">
    <property type="entry name" value="INNER MEMBRANE ABC TRANSPORTER PERMEASE PROTEIN YCJO"/>
    <property type="match status" value="1"/>
</dbReference>
<evidence type="ECO:0000256" key="7">
    <source>
        <dbReference type="RuleBase" id="RU363032"/>
    </source>
</evidence>
<feature type="domain" description="ABC transmembrane type-1" evidence="8">
    <location>
        <begin position="83"/>
        <end position="297"/>
    </location>
</feature>
<proteinExistence type="inferred from homology"/>
<dbReference type="InterPro" id="IPR000515">
    <property type="entry name" value="MetI-like"/>
</dbReference>
<keyword evidence="3" id="KW-1003">Cell membrane</keyword>
<keyword evidence="6 7" id="KW-0472">Membrane</keyword>
<feature type="transmembrane region" description="Helical" evidence="7">
    <location>
        <begin position="276"/>
        <end position="298"/>
    </location>
</feature>
<protein>
    <submittedName>
        <fullName evidence="9">ABC transporter permease</fullName>
    </submittedName>
</protein>
<evidence type="ECO:0000313" key="10">
    <source>
        <dbReference type="Proteomes" id="UP000467148"/>
    </source>
</evidence>
<keyword evidence="10" id="KW-1185">Reference proteome</keyword>
<dbReference type="GO" id="GO:0055085">
    <property type="term" value="P:transmembrane transport"/>
    <property type="evidence" value="ECO:0007669"/>
    <property type="project" value="InterPro"/>
</dbReference>
<feature type="transmembrane region" description="Helical" evidence="7">
    <location>
        <begin position="178"/>
        <end position="196"/>
    </location>
</feature>
<comment type="similarity">
    <text evidence="7">Belongs to the binding-protein-dependent transport system permease family.</text>
</comment>
<evidence type="ECO:0000259" key="8">
    <source>
        <dbReference type="PROSITE" id="PS50928"/>
    </source>
</evidence>
<dbReference type="RefSeq" id="WP_163750472.1">
    <property type="nucleotide sequence ID" value="NZ_AP022596.1"/>
</dbReference>
<feature type="transmembrane region" description="Helical" evidence="7">
    <location>
        <begin position="217"/>
        <end position="236"/>
    </location>
</feature>
<feature type="transmembrane region" description="Helical" evidence="7">
    <location>
        <begin position="120"/>
        <end position="140"/>
    </location>
</feature>
<dbReference type="InterPro" id="IPR051393">
    <property type="entry name" value="ABC_transporter_permease"/>
</dbReference>
<dbReference type="EMBL" id="AP022596">
    <property type="protein sequence ID" value="BBY66565.1"/>
    <property type="molecule type" value="Genomic_DNA"/>
</dbReference>
<dbReference type="Pfam" id="PF00528">
    <property type="entry name" value="BPD_transp_1"/>
    <property type="match status" value="1"/>
</dbReference>
<evidence type="ECO:0000256" key="5">
    <source>
        <dbReference type="ARBA" id="ARBA00022989"/>
    </source>
</evidence>
<keyword evidence="4 7" id="KW-0812">Transmembrane</keyword>
<dbReference type="PANTHER" id="PTHR30193">
    <property type="entry name" value="ABC TRANSPORTER PERMEASE PROTEIN"/>
    <property type="match status" value="1"/>
</dbReference>
<dbReference type="AlphaFoldDB" id="A0A7I7TDY4"/>
<dbReference type="Proteomes" id="UP000467148">
    <property type="component" value="Chromosome"/>
</dbReference>
<evidence type="ECO:0000256" key="6">
    <source>
        <dbReference type="ARBA" id="ARBA00023136"/>
    </source>
</evidence>
<evidence type="ECO:0000313" key="9">
    <source>
        <dbReference type="EMBL" id="BBY66565.1"/>
    </source>
</evidence>
<feature type="transmembrane region" description="Helical" evidence="7">
    <location>
        <begin position="29"/>
        <end position="50"/>
    </location>
</feature>
<dbReference type="CDD" id="cd06261">
    <property type="entry name" value="TM_PBP2"/>
    <property type="match status" value="1"/>
</dbReference>
<accession>A0A7I7TDY4</accession>